<accession>A0A1Y2BYZ5</accession>
<name>A0A1Y2BYZ5_9FUNG</name>
<evidence type="ECO:0000313" key="2">
    <source>
        <dbReference type="EMBL" id="ORY39295.1"/>
    </source>
</evidence>
<dbReference type="OrthoDB" id="2418900at2759"/>
<sequence length="881" mass="99601">MQEDPSDNNPFHPCPNQSYLDFMLFVAANHGKSDIFWNRLLNFFKSHPTFIPTDTPPNIQHGFDTIGSDARFSQAGAFEETVIGTYENEEFKFQHRDSLDWILELIDEYYEEMLFHHNPKTVITDGIPERVFGDIDTSSWFEEQEASLPPGGKLLGIVFSHDKSRLDGLNKALVHPMYGGIMNIPRALRNKPESMKVIGYHVLWGKKLSTEERGSEACKQARRNSFHAADELMLATVKKYQRTGFKTMVNGKLEHFFPRFYGLVADLQEHWQAALMYGANGHCPCIECLVQKEYLSYTSFGEWVNNEEAEEKLDAYHGMLNEDYTLKKRTEDRMNEILNSNNIKRIKAVSLHTGTTNAFSGLIGAELFKAFPPDYALHHFAGLDEHIFELLLVFWKANYKGSVAQIKKTLENRYSECPRVSNFRMPTNPVVPGCALTAYERSNITNVLPLMVIGLLSEEHMKSFTAMIQPYLEIKAICALDEIPLSKINSLLQLAIDYGEGFFEMYKDLGKNLEYPKSHNLLHLPDRIIRDGSPKNYSAETSEHKHTESKVHYRGQSNKRDIDKQLSRNEARSTQLTAFIASLAEEEECSPVIIETGDRVIGQLHVIQVDHVVCKNGYTTSMTISESVNGNEYVQSILDGLQEAGKGEDETAQVFEALEKLLKDFVVLLNHSQDLLQKNCDSECPDDDTNVEDSGIEVGLKPLKYLRFHSQAIKAGSNSRLLSNPCFHGRPRYSNVMLEKSNITAGYLFGKVIAIISASRGVAAFGSVRLSNQISVIEIVVSVDWLPLTRLLFNFSRRFYRCRINMTTSLPLSFSKTNKAPDRSLYYSIGASASNSNLSSSSLSSNVVSFALVHVGSQFFANPVAMTVLQLHHFVRVLYKE</sequence>
<dbReference type="InterPro" id="IPR041078">
    <property type="entry name" value="Plavaka"/>
</dbReference>
<organism evidence="2 3">
    <name type="scientific">Rhizoclosmatium globosum</name>
    <dbReference type="NCBI Taxonomy" id="329046"/>
    <lineage>
        <taxon>Eukaryota</taxon>
        <taxon>Fungi</taxon>
        <taxon>Fungi incertae sedis</taxon>
        <taxon>Chytridiomycota</taxon>
        <taxon>Chytridiomycota incertae sedis</taxon>
        <taxon>Chytridiomycetes</taxon>
        <taxon>Chytridiales</taxon>
        <taxon>Chytriomycetaceae</taxon>
        <taxon>Rhizoclosmatium</taxon>
    </lineage>
</organism>
<dbReference type="EMBL" id="MCGO01000040">
    <property type="protein sequence ID" value="ORY39295.1"/>
    <property type="molecule type" value="Genomic_DNA"/>
</dbReference>
<evidence type="ECO:0000256" key="1">
    <source>
        <dbReference type="SAM" id="MobiDB-lite"/>
    </source>
</evidence>
<gene>
    <name evidence="2" type="ORF">BCR33DRAFT_788315</name>
</gene>
<proteinExistence type="predicted"/>
<dbReference type="AlphaFoldDB" id="A0A1Y2BYZ5"/>
<reference evidence="2 3" key="1">
    <citation type="submission" date="2016-07" db="EMBL/GenBank/DDBJ databases">
        <title>Pervasive Adenine N6-methylation of Active Genes in Fungi.</title>
        <authorList>
            <consortium name="DOE Joint Genome Institute"/>
            <person name="Mondo S.J."/>
            <person name="Dannebaum R.O."/>
            <person name="Kuo R.C."/>
            <person name="Labutti K."/>
            <person name="Haridas S."/>
            <person name="Kuo A."/>
            <person name="Salamov A."/>
            <person name="Ahrendt S.R."/>
            <person name="Lipzen A."/>
            <person name="Sullivan W."/>
            <person name="Andreopoulos W.B."/>
            <person name="Clum A."/>
            <person name="Lindquist E."/>
            <person name="Daum C."/>
            <person name="Ramamoorthy G.K."/>
            <person name="Gryganskyi A."/>
            <person name="Culley D."/>
            <person name="Magnuson J.K."/>
            <person name="James T.Y."/>
            <person name="O'Malley M.A."/>
            <person name="Stajich J.E."/>
            <person name="Spatafora J.W."/>
            <person name="Visel A."/>
            <person name="Grigoriev I.V."/>
        </authorList>
    </citation>
    <scope>NUCLEOTIDE SEQUENCE [LARGE SCALE GENOMIC DNA]</scope>
    <source>
        <strain evidence="2 3">JEL800</strain>
    </source>
</reference>
<feature type="compositionally biased region" description="Basic and acidic residues" evidence="1">
    <location>
        <begin position="541"/>
        <end position="551"/>
    </location>
</feature>
<dbReference type="Pfam" id="PF18759">
    <property type="entry name" value="Plavaka"/>
    <property type="match status" value="1"/>
</dbReference>
<protein>
    <submittedName>
        <fullName evidence="2">Uncharacterized protein</fullName>
    </submittedName>
</protein>
<comment type="caution">
    <text evidence="2">The sequence shown here is derived from an EMBL/GenBank/DDBJ whole genome shotgun (WGS) entry which is preliminary data.</text>
</comment>
<feature type="compositionally biased region" description="Basic and acidic residues" evidence="1">
    <location>
        <begin position="558"/>
        <end position="567"/>
    </location>
</feature>
<evidence type="ECO:0000313" key="3">
    <source>
        <dbReference type="Proteomes" id="UP000193642"/>
    </source>
</evidence>
<keyword evidence="3" id="KW-1185">Reference proteome</keyword>
<dbReference type="Proteomes" id="UP000193642">
    <property type="component" value="Unassembled WGS sequence"/>
</dbReference>
<feature type="region of interest" description="Disordered" evidence="1">
    <location>
        <begin position="533"/>
        <end position="567"/>
    </location>
</feature>